<evidence type="ECO:0000313" key="2">
    <source>
        <dbReference type="EMBL" id="CAH8247048.1"/>
    </source>
</evidence>
<feature type="transmembrane region" description="Helical" evidence="1">
    <location>
        <begin position="22"/>
        <end position="43"/>
    </location>
</feature>
<keyword evidence="1" id="KW-0812">Transmembrane</keyword>
<organism evidence="2 3">
    <name type="scientific">Paenibacillus melissococcoides</name>
    <dbReference type="NCBI Taxonomy" id="2912268"/>
    <lineage>
        <taxon>Bacteria</taxon>
        <taxon>Bacillati</taxon>
        <taxon>Bacillota</taxon>
        <taxon>Bacilli</taxon>
        <taxon>Bacillales</taxon>
        <taxon>Paenibacillaceae</taxon>
        <taxon>Paenibacillus</taxon>
    </lineage>
</organism>
<evidence type="ECO:0000313" key="3">
    <source>
        <dbReference type="Proteomes" id="UP001154322"/>
    </source>
</evidence>
<sequence>MATKRKPPVIATKPQDAVNKKAIFWAGGIALVIVIIVSILLVMNG</sequence>
<evidence type="ECO:0000256" key="1">
    <source>
        <dbReference type="SAM" id="Phobius"/>
    </source>
</evidence>
<dbReference type="EMBL" id="CALYLO010000006">
    <property type="protein sequence ID" value="CAH8247048.1"/>
    <property type="molecule type" value="Genomic_DNA"/>
</dbReference>
<dbReference type="RefSeq" id="WP_197257477.1">
    <property type="nucleotide sequence ID" value="NZ_AP031286.1"/>
</dbReference>
<keyword evidence="1" id="KW-1133">Transmembrane helix</keyword>
<dbReference type="Proteomes" id="UP001154322">
    <property type="component" value="Unassembled WGS sequence"/>
</dbReference>
<comment type="caution">
    <text evidence="2">The sequence shown here is derived from an EMBL/GenBank/DDBJ whole genome shotgun (WGS) entry which is preliminary data.</text>
</comment>
<protein>
    <submittedName>
        <fullName evidence="2">Uncharacterized protein</fullName>
    </submittedName>
</protein>
<name>A0ABN8U7T5_9BACL</name>
<proteinExistence type="predicted"/>
<accession>A0ABN8U7T5</accession>
<keyword evidence="3" id="KW-1185">Reference proteome</keyword>
<keyword evidence="1" id="KW-0472">Membrane</keyword>
<reference evidence="2" key="1">
    <citation type="submission" date="2022-06" db="EMBL/GenBank/DDBJ databases">
        <authorList>
            <person name="Dietemann V."/>
            <person name="Ory F."/>
            <person name="Dainat B."/>
            <person name="Oberhansli S."/>
        </authorList>
    </citation>
    <scope>NUCLEOTIDE SEQUENCE</scope>
    <source>
        <strain evidence="2">Ena-SAMPLE-TAB-26-04-2022-14:26:32:270-5432</strain>
    </source>
</reference>
<gene>
    <name evidence="2" type="ORF">WJ0W_004282</name>
</gene>